<reference evidence="3" key="2">
    <citation type="submission" date="2020-11" db="EMBL/GenBank/DDBJ databases">
        <title>Description of novel Gluconobacter species.</title>
        <authorList>
            <person name="Cleenwerck I."/>
            <person name="Cnockaert M."/>
            <person name="Borremans W."/>
            <person name="Wieme A.D."/>
            <person name="De Vuyst L."/>
            <person name="Vandamme P."/>
        </authorList>
    </citation>
    <scope>NUCLEOTIDE SEQUENCE</scope>
    <source>
        <strain evidence="3">R71697</strain>
    </source>
</reference>
<dbReference type="RefSeq" id="WP_061932409.1">
    <property type="nucleotide sequence ID" value="NZ_JABCQN010000004.1"/>
</dbReference>
<feature type="region of interest" description="Disordered" evidence="1">
    <location>
        <begin position="1"/>
        <end position="25"/>
    </location>
</feature>
<dbReference type="Proteomes" id="UP000661006">
    <property type="component" value="Unassembled WGS sequence"/>
</dbReference>
<evidence type="ECO:0000259" key="2">
    <source>
        <dbReference type="Pfam" id="PF01882"/>
    </source>
</evidence>
<dbReference type="PANTHER" id="PTHR33608:SF6">
    <property type="entry name" value="BLL2464 PROTEIN"/>
    <property type="match status" value="1"/>
</dbReference>
<dbReference type="GeneID" id="81475065"/>
<protein>
    <submittedName>
        <fullName evidence="3">DUF58 domain-containing protein</fullName>
    </submittedName>
</protein>
<gene>
    <name evidence="3" type="ORF">HKD32_10185</name>
</gene>
<evidence type="ECO:0000256" key="1">
    <source>
        <dbReference type="SAM" id="MobiDB-lite"/>
    </source>
</evidence>
<organism evidence="3 4">
    <name type="scientific">Gluconobacter japonicus</name>
    <dbReference type="NCBI Taxonomy" id="376620"/>
    <lineage>
        <taxon>Bacteria</taxon>
        <taxon>Pseudomonadati</taxon>
        <taxon>Pseudomonadota</taxon>
        <taxon>Alphaproteobacteria</taxon>
        <taxon>Acetobacterales</taxon>
        <taxon>Acetobacteraceae</taxon>
        <taxon>Gluconobacter</taxon>
    </lineage>
</organism>
<feature type="domain" description="DUF58" evidence="2">
    <location>
        <begin position="65"/>
        <end position="266"/>
    </location>
</feature>
<evidence type="ECO:0000313" key="4">
    <source>
        <dbReference type="Proteomes" id="UP000661006"/>
    </source>
</evidence>
<accession>A0A9Q2FLK0</accession>
<dbReference type="PANTHER" id="PTHR33608">
    <property type="entry name" value="BLL2464 PROTEIN"/>
    <property type="match status" value="1"/>
</dbReference>
<proteinExistence type="predicted"/>
<sequence>MKSPTEALRSLFSRKNSRSSESMTAPAERLALPALLLHAEKIAASLQVGTHGRRRAGSGEDFWQFRPYHTGEPATTIDWRQSARSPIDNTFWVRERERENAQSLLVWCDPSPSMDWRSAGTLPTKRERAQLCTLALAGAALRGGEKAGLLTGPEAGRTFAGRQVLGRLGEALLHSSPDEPELPPLDGIQPQTDLVLISDFLWEEDRIDAVLKHCANRPVRTHLLCILDPGERSLDQKGRIRFSGLEGGVLTLPAVESLGPAYEQAMSAHLTALQSSAGRLHADCIMHDTSQDPLPALLALHLAMGGGR</sequence>
<dbReference type="EMBL" id="JABCQN010000004">
    <property type="protein sequence ID" value="MBF0871212.1"/>
    <property type="molecule type" value="Genomic_DNA"/>
</dbReference>
<dbReference type="AlphaFoldDB" id="A0A9Q2FLK0"/>
<dbReference type="InterPro" id="IPR002881">
    <property type="entry name" value="DUF58"/>
</dbReference>
<evidence type="ECO:0000313" key="3">
    <source>
        <dbReference type="EMBL" id="MBF0871212.1"/>
    </source>
</evidence>
<comment type="caution">
    <text evidence="3">The sequence shown here is derived from an EMBL/GenBank/DDBJ whole genome shotgun (WGS) entry which is preliminary data.</text>
</comment>
<reference evidence="3" key="1">
    <citation type="submission" date="2020-04" db="EMBL/GenBank/DDBJ databases">
        <authorList>
            <person name="Sombolestani A."/>
        </authorList>
    </citation>
    <scope>NUCLEOTIDE SEQUENCE</scope>
    <source>
        <strain evidence="3">R71697</strain>
    </source>
</reference>
<dbReference type="Pfam" id="PF01882">
    <property type="entry name" value="DUF58"/>
    <property type="match status" value="1"/>
</dbReference>
<name>A0A9Q2FLK0_GLUJA</name>